<protein>
    <submittedName>
        <fullName evidence="9">Uncharacterized protein LOC101243083</fullName>
    </submittedName>
</protein>
<evidence type="ECO:0000256" key="4">
    <source>
        <dbReference type="ARBA" id="ARBA00022722"/>
    </source>
</evidence>
<comment type="similarity">
    <text evidence="3">Belongs to the HARBI1 family.</text>
</comment>
<dbReference type="AlphaFoldDB" id="A0A6F9DJH0"/>
<dbReference type="InterPro" id="IPR045249">
    <property type="entry name" value="HARBI1-like"/>
</dbReference>
<evidence type="ECO:0000256" key="1">
    <source>
        <dbReference type="ARBA" id="ARBA00001968"/>
    </source>
</evidence>
<evidence type="ECO:0000256" key="7">
    <source>
        <dbReference type="ARBA" id="ARBA00023242"/>
    </source>
</evidence>
<proteinExistence type="evidence at transcript level"/>
<dbReference type="Pfam" id="PF13359">
    <property type="entry name" value="DDE_Tnp_4"/>
    <property type="match status" value="1"/>
</dbReference>
<evidence type="ECO:0000313" key="9">
    <source>
        <dbReference type="EMBL" id="CAB3263116.1"/>
    </source>
</evidence>
<evidence type="ECO:0000256" key="2">
    <source>
        <dbReference type="ARBA" id="ARBA00004123"/>
    </source>
</evidence>
<comment type="subcellular location">
    <subcellularLocation>
        <location evidence="2">Nucleus</location>
    </subcellularLocation>
</comment>
<accession>A0A6F9DJH0</accession>
<evidence type="ECO:0000256" key="5">
    <source>
        <dbReference type="ARBA" id="ARBA00022723"/>
    </source>
</evidence>
<comment type="cofactor">
    <cofactor evidence="1">
        <name>a divalent metal cation</name>
        <dbReference type="ChEBI" id="CHEBI:60240"/>
    </cofactor>
</comment>
<keyword evidence="5" id="KW-0479">Metal-binding</keyword>
<feature type="domain" description="DDE Tnp4" evidence="8">
    <location>
        <begin position="174"/>
        <end position="337"/>
    </location>
</feature>
<dbReference type="PANTHER" id="PTHR22930">
    <property type="match status" value="1"/>
</dbReference>
<dbReference type="InterPro" id="IPR027806">
    <property type="entry name" value="HARBI1_dom"/>
</dbReference>
<organism evidence="9">
    <name type="scientific">Phallusia mammillata</name>
    <dbReference type="NCBI Taxonomy" id="59560"/>
    <lineage>
        <taxon>Eukaryota</taxon>
        <taxon>Metazoa</taxon>
        <taxon>Chordata</taxon>
        <taxon>Tunicata</taxon>
        <taxon>Ascidiacea</taxon>
        <taxon>Phlebobranchia</taxon>
        <taxon>Ascidiidae</taxon>
        <taxon>Phallusia</taxon>
    </lineage>
</organism>
<evidence type="ECO:0000256" key="6">
    <source>
        <dbReference type="ARBA" id="ARBA00022801"/>
    </source>
</evidence>
<evidence type="ECO:0000256" key="3">
    <source>
        <dbReference type="ARBA" id="ARBA00006958"/>
    </source>
</evidence>
<dbReference type="EMBL" id="LR787254">
    <property type="protein sequence ID" value="CAB3263116.1"/>
    <property type="molecule type" value="mRNA"/>
</dbReference>
<gene>
    <name evidence="9" type="primary">LOC101243083-002</name>
</gene>
<keyword evidence="4" id="KW-0540">Nuclease</keyword>
<keyword evidence="6" id="KW-0378">Hydrolase</keyword>
<sequence>MDNDQFFTALCIQTVVLCGLIYHEQQKNRRLWVREIFANRHRGQWHTLVPELERDPEFYFKYFRMDKADFEQLLHMVQSLIVKKHTNWRTPVSAGHRLAITLRYLASGNSFSDLAFQFRVSESLIGRIIPETCAAIWNILQPQVLVPPSSHNHWRDIAKEFERKWQFPMCIGSIDGKHVAIQKPAKQGSEFYNYKHYHSIVLMGVCDANYIFTMVDIGDSGHHSDGGIFANSSISKFLQEDSNIPPVCTLPLTSVEVPYCIVGDNAFPLKPWLLRPYPDRGLSDDKRIFNYRLSRARRCIENAFGILAQRWRVLRTSMVPNVDTAKQVVKATVVLHNWLQTKNITKPADKQKYITHHDVDHEVDGVIIEGNWRIDESDWESLEVPVSSRPSTFAGHIRDIFKDYFVSNQGKLPWQYTTISRGREMP</sequence>
<dbReference type="PANTHER" id="PTHR22930:SF269">
    <property type="entry name" value="NUCLEASE HARBI1-LIKE PROTEIN"/>
    <property type="match status" value="1"/>
</dbReference>
<keyword evidence="7" id="KW-0539">Nucleus</keyword>
<dbReference type="GO" id="GO:0046872">
    <property type="term" value="F:metal ion binding"/>
    <property type="evidence" value="ECO:0007669"/>
    <property type="project" value="UniProtKB-KW"/>
</dbReference>
<reference evidence="9" key="1">
    <citation type="submission" date="2020-04" db="EMBL/GenBank/DDBJ databases">
        <authorList>
            <person name="Neveu A P."/>
        </authorList>
    </citation>
    <scope>NUCLEOTIDE SEQUENCE</scope>
    <source>
        <tissue evidence="9">Whole embryo</tissue>
    </source>
</reference>
<dbReference type="GO" id="GO:0005634">
    <property type="term" value="C:nucleus"/>
    <property type="evidence" value="ECO:0007669"/>
    <property type="project" value="UniProtKB-SubCell"/>
</dbReference>
<dbReference type="GO" id="GO:0016787">
    <property type="term" value="F:hydrolase activity"/>
    <property type="evidence" value="ECO:0007669"/>
    <property type="project" value="UniProtKB-KW"/>
</dbReference>
<evidence type="ECO:0000259" key="8">
    <source>
        <dbReference type="Pfam" id="PF13359"/>
    </source>
</evidence>
<name>A0A6F9DJH0_9ASCI</name>
<dbReference type="GO" id="GO:0004518">
    <property type="term" value="F:nuclease activity"/>
    <property type="evidence" value="ECO:0007669"/>
    <property type="project" value="UniProtKB-KW"/>
</dbReference>